<feature type="region of interest" description="Disordered" evidence="1">
    <location>
        <begin position="85"/>
        <end position="115"/>
    </location>
</feature>
<dbReference type="PATRIC" id="fig|66876.3.peg.3920"/>
<sequence length="115" mass="12174">MLDLVESVMYDGMTLTEALSGVREEVPFMLGVPAEYGLLVEGEAAAQIVETAGLTAGSPFGPTIGQGLAHIEQRPVEEQQQFVRAAARRYATTTPSRPRSAPVAPPPSPAPGRTR</sequence>
<evidence type="ECO:0000313" key="2">
    <source>
        <dbReference type="EMBL" id="KPC62631.1"/>
    </source>
</evidence>
<feature type="compositionally biased region" description="Low complexity" evidence="1">
    <location>
        <begin position="85"/>
        <end position="102"/>
    </location>
</feature>
<dbReference type="AlphaFoldDB" id="A0A0N0GZC5"/>
<comment type="caution">
    <text evidence="2">The sequence shown here is derived from an EMBL/GenBank/DDBJ whole genome shotgun (WGS) entry which is preliminary data.</text>
</comment>
<accession>A0A0N0GZC5</accession>
<evidence type="ECO:0000256" key="1">
    <source>
        <dbReference type="SAM" id="MobiDB-lite"/>
    </source>
</evidence>
<protein>
    <submittedName>
        <fullName evidence="2">Uncharacterized protein</fullName>
    </submittedName>
</protein>
<feature type="compositionally biased region" description="Pro residues" evidence="1">
    <location>
        <begin position="103"/>
        <end position="115"/>
    </location>
</feature>
<evidence type="ECO:0000313" key="3">
    <source>
        <dbReference type="Proteomes" id="UP000037982"/>
    </source>
</evidence>
<dbReference type="Proteomes" id="UP000037982">
    <property type="component" value="Unassembled WGS sequence"/>
</dbReference>
<keyword evidence="3" id="KW-1185">Reference proteome</keyword>
<organism evidence="2 3">
    <name type="scientific">Streptomyces chattanoogensis</name>
    <dbReference type="NCBI Taxonomy" id="66876"/>
    <lineage>
        <taxon>Bacteria</taxon>
        <taxon>Bacillati</taxon>
        <taxon>Actinomycetota</taxon>
        <taxon>Actinomycetes</taxon>
        <taxon>Kitasatosporales</taxon>
        <taxon>Streptomycetaceae</taxon>
        <taxon>Streptomyces</taxon>
    </lineage>
</organism>
<dbReference type="EMBL" id="LGKG01000137">
    <property type="protein sequence ID" value="KPC62631.1"/>
    <property type="molecule type" value="Genomic_DNA"/>
</dbReference>
<name>A0A0N0GZC5_9ACTN</name>
<gene>
    <name evidence="2" type="ORF">ADL29_17925</name>
</gene>
<proteinExistence type="predicted"/>
<reference evidence="3" key="1">
    <citation type="submission" date="2015-07" db="EMBL/GenBank/DDBJ databases">
        <authorList>
            <person name="Ju K.-S."/>
            <person name="Doroghazi J.R."/>
            <person name="Metcalf W.W."/>
        </authorList>
    </citation>
    <scope>NUCLEOTIDE SEQUENCE [LARGE SCALE GENOMIC DNA]</scope>
    <source>
        <strain evidence="3">NRRL ISP-5002</strain>
    </source>
</reference>